<dbReference type="Pfam" id="PF12770">
    <property type="entry name" value="CHAT"/>
    <property type="match status" value="1"/>
</dbReference>
<dbReference type="AlphaFoldDB" id="A0A6A4HL15"/>
<dbReference type="PANTHER" id="PTHR19959">
    <property type="entry name" value="KINESIN LIGHT CHAIN"/>
    <property type="match status" value="1"/>
</dbReference>
<sequence>MNDPAKLTKLGESLIAKFNEFGDVRDLEESLLRFQQAVDLTPDDHSDKPGRLNNLGYSLETRFMIFGDVKDIDKAVLTNQQALDLIPDGHSNEPGRLSNLGGSLAVRFNRLGNMKDLHEAVLKLQQAVDLTSDDHSNKPIMLNNLGNSLEAQFNSSGDVKYLNDAVLRLKQAVNLTPDGDLNKPARLCNLGVSLKTRFDRLGDVKDLNEAVSKIQEAVNSTPDGHPDKPIWLCNLGPTLWARYNRLGDVKDLTESISTNQKAVDLIPDRHPDKSGMLSNLGNSLVVRFDKFGDVNDLNEGVSKKQQAVDLTPDAHPDKPGMLSNLGFSLVTRFKRLGDVKDLNEAASKKQQAVDLMPDGHPNKPRILMNLGDVFLNQYKCSQPNSDINKALDQFSAAAHSLVGDVSVKFEATSIWAQEAQNIGDSSTLDAYATGVSLIPELAWPGSLVEDRHFQIRKVHPFISDASIFAIQIAECVTAVEWLEQGCSIIWSQLLQLRSPFDNLKDKYPIQGLELEGLSSKLTVQSQSTATISEDHKLKPLQLVANDLHKTAEQRQSLINEIRKLPGFEQFLLPKQLPELSAAAIRGPIIILVANDKQADALVLVPGLNDDVLHVPLPNMHNDRLRSLYSRIKMLAEGFLHNRDVVDDHSHRLHIRHKEHQDPDVKEEEFRSILLKLWIEIVKPIVDGLALKLPVIPQTCHLTRIWWCSTGSFSFLPLHAVGDYSSDAPFGSKLTDYAISSYIPSVTALLQAQNSFPNELSKLKILVVAQPSAQGQIFLPGTEKEVKDIQQYARDSTSVKTLRGSDATIEKVTKEMKQHDWAHFACHGAQNIQEPLESALLLAGHSRLTINDIIAMQLPPKGLAFLSACQTATGDENLATEAVHLAAGMLSAGYRSVIGTMWSISDSYAPQVANDVYGFLLKDGKNDITCTAEALHYAVKNLQENHKVPFDKWVPFIHVGI</sequence>
<accession>A0A6A4HL15</accession>
<dbReference type="Gene3D" id="1.25.40.10">
    <property type="entry name" value="Tetratricopeptide repeat domain"/>
    <property type="match status" value="2"/>
</dbReference>
<proteinExistence type="predicted"/>
<dbReference type="OrthoDB" id="9991317at2759"/>
<dbReference type="InterPro" id="IPR011990">
    <property type="entry name" value="TPR-like_helical_dom_sf"/>
</dbReference>
<dbReference type="InterPro" id="IPR024983">
    <property type="entry name" value="CHAT_dom"/>
</dbReference>
<evidence type="ECO:0000313" key="3">
    <source>
        <dbReference type="Proteomes" id="UP000799118"/>
    </source>
</evidence>
<gene>
    <name evidence="2" type="ORF">BT96DRAFT_821597</name>
</gene>
<organism evidence="2 3">
    <name type="scientific">Gymnopus androsaceus JB14</name>
    <dbReference type="NCBI Taxonomy" id="1447944"/>
    <lineage>
        <taxon>Eukaryota</taxon>
        <taxon>Fungi</taxon>
        <taxon>Dikarya</taxon>
        <taxon>Basidiomycota</taxon>
        <taxon>Agaricomycotina</taxon>
        <taxon>Agaricomycetes</taxon>
        <taxon>Agaricomycetidae</taxon>
        <taxon>Agaricales</taxon>
        <taxon>Marasmiineae</taxon>
        <taxon>Omphalotaceae</taxon>
        <taxon>Gymnopus</taxon>
    </lineage>
</organism>
<dbReference type="SUPFAM" id="SSF48452">
    <property type="entry name" value="TPR-like"/>
    <property type="match status" value="2"/>
</dbReference>
<protein>
    <recommendedName>
        <fullName evidence="1">CHAT domain-containing protein</fullName>
    </recommendedName>
</protein>
<name>A0A6A4HL15_9AGAR</name>
<dbReference type="EMBL" id="ML769479">
    <property type="protein sequence ID" value="KAE9398713.1"/>
    <property type="molecule type" value="Genomic_DNA"/>
</dbReference>
<reference evidence="2" key="1">
    <citation type="journal article" date="2019" name="Environ. Microbiol.">
        <title>Fungal ecological strategies reflected in gene transcription - a case study of two litter decomposers.</title>
        <authorList>
            <person name="Barbi F."/>
            <person name="Kohler A."/>
            <person name="Barry K."/>
            <person name="Baskaran P."/>
            <person name="Daum C."/>
            <person name="Fauchery L."/>
            <person name="Ihrmark K."/>
            <person name="Kuo A."/>
            <person name="LaButti K."/>
            <person name="Lipzen A."/>
            <person name="Morin E."/>
            <person name="Grigoriev I.V."/>
            <person name="Henrissat B."/>
            <person name="Lindahl B."/>
            <person name="Martin F."/>
        </authorList>
    </citation>
    <scope>NUCLEOTIDE SEQUENCE</scope>
    <source>
        <strain evidence="2">JB14</strain>
    </source>
</reference>
<evidence type="ECO:0000259" key="1">
    <source>
        <dbReference type="Pfam" id="PF12770"/>
    </source>
</evidence>
<evidence type="ECO:0000313" key="2">
    <source>
        <dbReference type="EMBL" id="KAE9398713.1"/>
    </source>
</evidence>
<feature type="domain" description="CHAT" evidence="1">
    <location>
        <begin position="697"/>
        <end position="959"/>
    </location>
</feature>
<keyword evidence="3" id="KW-1185">Reference proteome</keyword>
<dbReference type="PANTHER" id="PTHR19959:SF119">
    <property type="entry name" value="FUNGAL LIPASE-LIKE DOMAIN-CONTAINING PROTEIN"/>
    <property type="match status" value="1"/>
</dbReference>
<dbReference type="Proteomes" id="UP000799118">
    <property type="component" value="Unassembled WGS sequence"/>
</dbReference>